<evidence type="ECO:0000313" key="4">
    <source>
        <dbReference type="Proteomes" id="UP001319921"/>
    </source>
</evidence>
<dbReference type="Pfam" id="PF01408">
    <property type="entry name" value="GFO_IDH_MocA"/>
    <property type="match status" value="1"/>
</dbReference>
<dbReference type="AlphaFoldDB" id="A0AAQ4CW40"/>
<evidence type="ECO:0000259" key="2">
    <source>
        <dbReference type="Pfam" id="PF22725"/>
    </source>
</evidence>
<proteinExistence type="predicted"/>
<feature type="domain" description="GFO/IDH/MocA-like oxidoreductase" evidence="2">
    <location>
        <begin position="136"/>
        <end position="264"/>
    </location>
</feature>
<dbReference type="SUPFAM" id="SSF55347">
    <property type="entry name" value="Glyceraldehyde-3-phosphate dehydrogenase-like, C-terminal domain"/>
    <property type="match status" value="1"/>
</dbReference>
<evidence type="ECO:0000259" key="1">
    <source>
        <dbReference type="Pfam" id="PF01408"/>
    </source>
</evidence>
<dbReference type="Gene3D" id="3.40.50.720">
    <property type="entry name" value="NAD(P)-binding Rossmann-like Domain"/>
    <property type="match status" value="1"/>
</dbReference>
<name>A0AAQ4CW40_9CREN</name>
<dbReference type="InterPro" id="IPR051450">
    <property type="entry name" value="Gfo/Idh/MocA_Oxidoreductases"/>
</dbReference>
<dbReference type="RefSeq" id="WP_229570672.1">
    <property type="nucleotide sequence ID" value="NZ_AP025226.1"/>
</dbReference>
<accession>A0AAQ4CW40</accession>
<dbReference type="PANTHER" id="PTHR43377">
    <property type="entry name" value="BILIVERDIN REDUCTASE A"/>
    <property type="match status" value="1"/>
</dbReference>
<organism evidence="3 4">
    <name type="scientific">Saccharolobus caldissimus</name>
    <dbReference type="NCBI Taxonomy" id="1702097"/>
    <lineage>
        <taxon>Archaea</taxon>
        <taxon>Thermoproteota</taxon>
        <taxon>Thermoprotei</taxon>
        <taxon>Sulfolobales</taxon>
        <taxon>Sulfolobaceae</taxon>
        <taxon>Saccharolobus</taxon>
    </lineage>
</organism>
<gene>
    <name evidence="3" type="ORF">SACC_30380</name>
</gene>
<dbReference type="Gene3D" id="3.30.360.10">
    <property type="entry name" value="Dihydrodipicolinate Reductase, domain 2"/>
    <property type="match status" value="1"/>
</dbReference>
<dbReference type="InterPro" id="IPR000683">
    <property type="entry name" value="Gfo/Idh/MocA-like_OxRdtase_N"/>
</dbReference>
<dbReference type="SUPFAM" id="SSF51735">
    <property type="entry name" value="NAD(P)-binding Rossmann-fold domains"/>
    <property type="match status" value="1"/>
</dbReference>
<dbReference type="Pfam" id="PF22725">
    <property type="entry name" value="GFO_IDH_MocA_C3"/>
    <property type="match status" value="1"/>
</dbReference>
<dbReference type="GO" id="GO:0000166">
    <property type="term" value="F:nucleotide binding"/>
    <property type="evidence" value="ECO:0007669"/>
    <property type="project" value="InterPro"/>
</dbReference>
<dbReference type="KEGG" id="scas:SACC_30380"/>
<dbReference type="InterPro" id="IPR036291">
    <property type="entry name" value="NAD(P)-bd_dom_sf"/>
</dbReference>
<keyword evidence="4" id="KW-1185">Reference proteome</keyword>
<dbReference type="GeneID" id="68867761"/>
<dbReference type="InterPro" id="IPR055170">
    <property type="entry name" value="GFO_IDH_MocA-like_dom"/>
</dbReference>
<dbReference type="PANTHER" id="PTHR43377:SF1">
    <property type="entry name" value="BILIVERDIN REDUCTASE A"/>
    <property type="match status" value="1"/>
</dbReference>
<reference evidence="3 4" key="1">
    <citation type="journal article" date="2022" name="Microbiol. Resour. Announc.">
        <title>Complete Genome Sequence of the Hyperthermophilic and Acidophilic Archaeon Saccharolobus caldissimus Strain HS-3T.</title>
        <authorList>
            <person name="Sakai H.D."/>
            <person name="Kurosawa N."/>
        </authorList>
    </citation>
    <scope>NUCLEOTIDE SEQUENCE [LARGE SCALE GENOMIC DNA]</scope>
    <source>
        <strain evidence="3 4">JCM32116</strain>
    </source>
</reference>
<dbReference type="EMBL" id="AP025226">
    <property type="protein sequence ID" value="BDC00022.1"/>
    <property type="molecule type" value="Genomic_DNA"/>
</dbReference>
<feature type="domain" description="Gfo/Idh/MocA-like oxidoreductase N-terminal" evidence="1">
    <location>
        <begin position="1"/>
        <end position="119"/>
    </location>
</feature>
<sequence>MKFAIIGLGGWVNYGHLPALNELGIKVDYCVDIDEKRVKDFSQKTGCKGYTDYKEMLASENPDIVLIAVPHGLHAKIALDALNNDANVYVEKPMATSLQEALSLVDTARKRNRILVVGHEFRFEQPSMITKKLIKDLGNIYHIRGLYIRQRGIPTSITFIKKDLAKGGVIFDLATHIIDLIMFFTNFPTPRTVKAKIHYAFSKDKTKFSSYPSPNLPNSDVEVEDSGSAFIDLGEISAYVEVSWASYIKENKREIVILGDKGGIHIENNALYYMRNIADEFFISNPLIQQRGSVYREVWSSLFNAIAKGETRPPFPFCTAEQGAINVAILESIYKSAFEGREVKVEIPSYLIELARSSLITT</sequence>
<dbReference type="Proteomes" id="UP001319921">
    <property type="component" value="Chromosome"/>
</dbReference>
<evidence type="ECO:0000313" key="3">
    <source>
        <dbReference type="EMBL" id="BDC00022.1"/>
    </source>
</evidence>
<protein>
    <submittedName>
        <fullName evidence="3">Oxidoreductase</fullName>
    </submittedName>
</protein>